<dbReference type="Pfam" id="PF00069">
    <property type="entry name" value="Pkinase"/>
    <property type="match status" value="1"/>
</dbReference>
<accession>A0A165LAV6</accession>
<evidence type="ECO:0000313" key="5">
    <source>
        <dbReference type="EMBL" id="KZV97613.1"/>
    </source>
</evidence>
<evidence type="ECO:0000259" key="4">
    <source>
        <dbReference type="PROSITE" id="PS50011"/>
    </source>
</evidence>
<organism evidence="5 6">
    <name type="scientific">Exidia glandulosa HHB12029</name>
    <dbReference type="NCBI Taxonomy" id="1314781"/>
    <lineage>
        <taxon>Eukaryota</taxon>
        <taxon>Fungi</taxon>
        <taxon>Dikarya</taxon>
        <taxon>Basidiomycota</taxon>
        <taxon>Agaricomycotina</taxon>
        <taxon>Agaricomycetes</taxon>
        <taxon>Auriculariales</taxon>
        <taxon>Exidiaceae</taxon>
        <taxon>Exidia</taxon>
    </lineage>
</organism>
<dbReference type="CDD" id="cd00180">
    <property type="entry name" value="PKc"/>
    <property type="match status" value="1"/>
</dbReference>
<dbReference type="SUPFAM" id="SSF56112">
    <property type="entry name" value="Protein kinase-like (PK-like)"/>
    <property type="match status" value="1"/>
</dbReference>
<evidence type="ECO:0000256" key="2">
    <source>
        <dbReference type="ARBA" id="ARBA00022840"/>
    </source>
</evidence>
<dbReference type="AlphaFoldDB" id="A0A165LAV6"/>
<gene>
    <name evidence="5" type="ORF">EXIGLDRAFT_670024</name>
</gene>
<dbReference type="PROSITE" id="PS50011">
    <property type="entry name" value="PROTEIN_KINASE_DOM"/>
    <property type="match status" value="1"/>
</dbReference>
<reference evidence="5 6" key="1">
    <citation type="journal article" date="2016" name="Mol. Biol. Evol.">
        <title>Comparative Genomics of Early-Diverging Mushroom-Forming Fungi Provides Insights into the Origins of Lignocellulose Decay Capabilities.</title>
        <authorList>
            <person name="Nagy L.G."/>
            <person name="Riley R."/>
            <person name="Tritt A."/>
            <person name="Adam C."/>
            <person name="Daum C."/>
            <person name="Floudas D."/>
            <person name="Sun H."/>
            <person name="Yadav J.S."/>
            <person name="Pangilinan J."/>
            <person name="Larsson K.H."/>
            <person name="Matsuura K."/>
            <person name="Barry K."/>
            <person name="Labutti K."/>
            <person name="Kuo R."/>
            <person name="Ohm R.A."/>
            <person name="Bhattacharya S.S."/>
            <person name="Shirouzu T."/>
            <person name="Yoshinaga Y."/>
            <person name="Martin F.M."/>
            <person name="Grigoriev I.V."/>
            <person name="Hibbett D.S."/>
        </authorList>
    </citation>
    <scope>NUCLEOTIDE SEQUENCE [LARGE SCALE GENOMIC DNA]</scope>
    <source>
        <strain evidence="5 6">HHB12029</strain>
    </source>
</reference>
<dbReference type="Proteomes" id="UP000077266">
    <property type="component" value="Unassembled WGS sequence"/>
</dbReference>
<dbReference type="PANTHER" id="PTHR24346:SF30">
    <property type="entry name" value="MATERNAL EMBRYONIC LEUCINE ZIPPER KINASE"/>
    <property type="match status" value="1"/>
</dbReference>
<feature type="region of interest" description="Disordered" evidence="3">
    <location>
        <begin position="355"/>
        <end position="380"/>
    </location>
</feature>
<dbReference type="STRING" id="1314781.A0A165LAV6"/>
<dbReference type="InterPro" id="IPR000719">
    <property type="entry name" value="Prot_kinase_dom"/>
</dbReference>
<dbReference type="EMBL" id="KV425928">
    <property type="protein sequence ID" value="KZV97613.1"/>
    <property type="molecule type" value="Genomic_DNA"/>
</dbReference>
<dbReference type="OrthoDB" id="5987198at2759"/>
<keyword evidence="1" id="KW-0547">Nucleotide-binding</keyword>
<dbReference type="Gene3D" id="1.10.510.10">
    <property type="entry name" value="Transferase(Phosphotransferase) domain 1"/>
    <property type="match status" value="1"/>
</dbReference>
<dbReference type="GO" id="GO:0005524">
    <property type="term" value="F:ATP binding"/>
    <property type="evidence" value="ECO:0007669"/>
    <property type="project" value="UniProtKB-KW"/>
</dbReference>
<proteinExistence type="predicted"/>
<keyword evidence="2" id="KW-0067">ATP-binding</keyword>
<dbReference type="SMART" id="SM00220">
    <property type="entry name" value="S_TKc"/>
    <property type="match status" value="1"/>
</dbReference>
<sequence>MDAVKMTRGWKKELKKMQKKGQDIPDFYWSFRFEGDLFDTEKEWVELQPMLSARGYDLRPRYCPGWVGKWATGWSLFGKSMWHYADSYPSVADHLMDATRHRDGLAVMIKRVVLRKPHNELRVCQVFADPHIASLPQNHCLRLLDIVDIPNNPRECLIVLPLLQRFDIRPFETVGEAIEFFQQMFSGLEFMHASNVAHRDICSRNVMMYSPRMFPDGTCAFRPGRTPDPPFDLARYQSRRHVQCRYYFIDFGHSTSFESFADRRPVLTPRGQYRDAPEFNDTPCDGFKLDIWCLGKLIHDEFTSRHPAALNFMQTIVRSMMDDDPDARPTAADCKRLLDSALAGIDTDTYAIALDPPHDSHVDSGSSLYPSRKRKRNGNDDGIWRAPLFE</sequence>
<evidence type="ECO:0000256" key="1">
    <source>
        <dbReference type="ARBA" id="ARBA00022741"/>
    </source>
</evidence>
<feature type="domain" description="Protein kinase" evidence="4">
    <location>
        <begin position="66"/>
        <end position="390"/>
    </location>
</feature>
<protein>
    <recommendedName>
        <fullName evidence="4">Protein kinase domain-containing protein</fullName>
    </recommendedName>
</protein>
<dbReference type="InParanoid" id="A0A165LAV6"/>
<evidence type="ECO:0000313" key="6">
    <source>
        <dbReference type="Proteomes" id="UP000077266"/>
    </source>
</evidence>
<dbReference type="GO" id="GO:0004674">
    <property type="term" value="F:protein serine/threonine kinase activity"/>
    <property type="evidence" value="ECO:0007669"/>
    <property type="project" value="TreeGrafter"/>
</dbReference>
<evidence type="ECO:0000256" key="3">
    <source>
        <dbReference type="SAM" id="MobiDB-lite"/>
    </source>
</evidence>
<keyword evidence="6" id="KW-1185">Reference proteome</keyword>
<name>A0A165LAV6_EXIGL</name>
<dbReference type="PANTHER" id="PTHR24346">
    <property type="entry name" value="MAP/MICROTUBULE AFFINITY-REGULATING KINASE"/>
    <property type="match status" value="1"/>
</dbReference>
<dbReference type="GO" id="GO:0035556">
    <property type="term" value="P:intracellular signal transduction"/>
    <property type="evidence" value="ECO:0007669"/>
    <property type="project" value="TreeGrafter"/>
</dbReference>
<dbReference type="InterPro" id="IPR011009">
    <property type="entry name" value="Kinase-like_dom_sf"/>
</dbReference>
<dbReference type="GO" id="GO:0005737">
    <property type="term" value="C:cytoplasm"/>
    <property type="evidence" value="ECO:0007669"/>
    <property type="project" value="TreeGrafter"/>
</dbReference>